<sequence length="304" mass="35204">MKDIIKIDSINSIHKAIGLPSPAHPLISAISTRELKQKLQVSAGKYSFDLYIISLKEIGTGAFQYGRKSYDYQDSSLVFTAPGQVMQFEEDSNQRIQDGEGWDIFFHPDFIRHSSLAHTISDYTFFEYENNEALHVSDKEKKILLDFVTNIANEIDQNIDKHTQELIIINLESILKYSKRFYDRQFYTRSTYNKDYLIKFEKFLKHYFASNQLVEHGLPTVQQCGEALHLSGYYLSDLLKVETGKTTKEHVLLFMVEEAKTKLLNSNSSVSEIAYDFGFEYPQHFSKVFKSKTGFSPSEYRNLN</sequence>
<dbReference type="PRINTS" id="PR00032">
    <property type="entry name" value="HTHARAC"/>
</dbReference>
<dbReference type="InterPro" id="IPR009057">
    <property type="entry name" value="Homeodomain-like_sf"/>
</dbReference>
<feature type="domain" description="HTH araC/xylS-type" evidence="4">
    <location>
        <begin position="198"/>
        <end position="303"/>
    </location>
</feature>
<dbReference type="PANTHER" id="PTHR43280:SF32">
    <property type="entry name" value="TRANSCRIPTIONAL REGULATORY PROTEIN"/>
    <property type="match status" value="1"/>
</dbReference>
<dbReference type="InterPro" id="IPR020449">
    <property type="entry name" value="Tscrpt_reg_AraC-type_HTH"/>
</dbReference>
<gene>
    <name evidence="5" type="ORF">GCM10011531_05510</name>
</gene>
<protein>
    <submittedName>
        <fullName evidence="5">AraC family transcriptional regulator</fullName>
    </submittedName>
</protein>
<dbReference type="GO" id="GO:0043565">
    <property type="term" value="F:sequence-specific DNA binding"/>
    <property type="evidence" value="ECO:0007669"/>
    <property type="project" value="InterPro"/>
</dbReference>
<dbReference type="Pfam" id="PF12833">
    <property type="entry name" value="HTH_18"/>
    <property type="match status" value="1"/>
</dbReference>
<evidence type="ECO:0000313" key="6">
    <source>
        <dbReference type="Proteomes" id="UP000598120"/>
    </source>
</evidence>
<proteinExistence type="predicted"/>
<dbReference type="PROSITE" id="PS01124">
    <property type="entry name" value="HTH_ARAC_FAMILY_2"/>
    <property type="match status" value="1"/>
</dbReference>
<keyword evidence="6" id="KW-1185">Reference proteome</keyword>
<accession>A0A8J2XIG9</accession>
<dbReference type="EMBL" id="BMIC01000001">
    <property type="protein sequence ID" value="GFZ78785.1"/>
    <property type="molecule type" value="Genomic_DNA"/>
</dbReference>
<dbReference type="RefSeq" id="WP_188604808.1">
    <property type="nucleotide sequence ID" value="NZ_BMIC01000001.1"/>
</dbReference>
<evidence type="ECO:0000313" key="5">
    <source>
        <dbReference type="EMBL" id="GFZ78785.1"/>
    </source>
</evidence>
<dbReference type="Gene3D" id="1.10.10.60">
    <property type="entry name" value="Homeodomain-like"/>
    <property type="match status" value="1"/>
</dbReference>
<evidence type="ECO:0000256" key="2">
    <source>
        <dbReference type="ARBA" id="ARBA00023125"/>
    </source>
</evidence>
<dbReference type="PANTHER" id="PTHR43280">
    <property type="entry name" value="ARAC-FAMILY TRANSCRIPTIONAL REGULATOR"/>
    <property type="match status" value="1"/>
</dbReference>
<dbReference type="InterPro" id="IPR018060">
    <property type="entry name" value="HTH_AraC"/>
</dbReference>
<comment type="caution">
    <text evidence="5">The sequence shown here is derived from an EMBL/GenBank/DDBJ whole genome shotgun (WGS) entry which is preliminary data.</text>
</comment>
<dbReference type="AlphaFoldDB" id="A0A8J2XIG9"/>
<dbReference type="Proteomes" id="UP000598120">
    <property type="component" value="Unassembled WGS sequence"/>
</dbReference>
<dbReference type="SMART" id="SM00342">
    <property type="entry name" value="HTH_ARAC"/>
    <property type="match status" value="1"/>
</dbReference>
<dbReference type="SUPFAM" id="SSF46689">
    <property type="entry name" value="Homeodomain-like"/>
    <property type="match status" value="1"/>
</dbReference>
<reference evidence="5 6" key="1">
    <citation type="journal article" date="2014" name="Int. J. Syst. Evol. Microbiol.">
        <title>Complete genome sequence of Corynebacterium casei LMG S-19264T (=DSM 44701T), isolated from a smear-ripened cheese.</title>
        <authorList>
            <consortium name="US DOE Joint Genome Institute (JGI-PGF)"/>
            <person name="Walter F."/>
            <person name="Albersmeier A."/>
            <person name="Kalinowski J."/>
            <person name="Ruckert C."/>
        </authorList>
    </citation>
    <scope>NUCLEOTIDE SEQUENCE [LARGE SCALE GENOMIC DNA]</scope>
    <source>
        <strain evidence="5 6">CGMCC 1.15295</strain>
    </source>
</reference>
<keyword evidence="3" id="KW-0804">Transcription</keyword>
<organism evidence="5 6">
    <name type="scientific">Aquaticitalea lipolytica</name>
    <dbReference type="NCBI Taxonomy" id="1247562"/>
    <lineage>
        <taxon>Bacteria</taxon>
        <taxon>Pseudomonadati</taxon>
        <taxon>Bacteroidota</taxon>
        <taxon>Flavobacteriia</taxon>
        <taxon>Flavobacteriales</taxon>
        <taxon>Flavobacteriaceae</taxon>
        <taxon>Aquaticitalea</taxon>
    </lineage>
</organism>
<evidence type="ECO:0000256" key="1">
    <source>
        <dbReference type="ARBA" id="ARBA00023015"/>
    </source>
</evidence>
<keyword evidence="1" id="KW-0805">Transcription regulation</keyword>
<keyword evidence="2" id="KW-0238">DNA-binding</keyword>
<evidence type="ECO:0000256" key="3">
    <source>
        <dbReference type="ARBA" id="ARBA00023163"/>
    </source>
</evidence>
<evidence type="ECO:0000259" key="4">
    <source>
        <dbReference type="PROSITE" id="PS01124"/>
    </source>
</evidence>
<name>A0A8J2XIG9_9FLAO</name>
<dbReference type="GO" id="GO:0003700">
    <property type="term" value="F:DNA-binding transcription factor activity"/>
    <property type="evidence" value="ECO:0007669"/>
    <property type="project" value="InterPro"/>
</dbReference>